<organism evidence="2">
    <name type="scientific">Rhizopus microsporus var. microsporus</name>
    <dbReference type="NCBI Taxonomy" id="86635"/>
    <lineage>
        <taxon>Eukaryota</taxon>
        <taxon>Fungi</taxon>
        <taxon>Fungi incertae sedis</taxon>
        <taxon>Mucoromycota</taxon>
        <taxon>Mucoromycotina</taxon>
        <taxon>Mucoromycetes</taxon>
        <taxon>Mucorales</taxon>
        <taxon>Mucorineae</taxon>
        <taxon>Rhizopodaceae</taxon>
        <taxon>Rhizopus</taxon>
    </lineage>
</organism>
<evidence type="ECO:0000313" key="2">
    <source>
        <dbReference type="EMBL" id="ORE12004.1"/>
    </source>
</evidence>
<dbReference type="AlphaFoldDB" id="A0A1X0RJ42"/>
<sequence>MALSANEFSPPKKTTSSPTQTNNTNSNKTWARILRGNVKTSSRGAGPLTTTYPSITSVTASSSNLQLSQFVNYSQRSFLKESADSNLIDFTHVADRLKFLTESSVAYFHRYFAEIQASPTCEKIICSDGIILPSFDQPFRGYPSLPPDAHIIKIGIAKFSGQYGRDKLGLRELQQDMHANLSKFGQIVDCGIVRDLTGLYTGRGYAVLDISQTNLVHALTRAVSWQYTPCRTDRMNPTKVEVYAIWNSIGPYCRYCHSSEHALVGCEKKNRIFSVTTVTLWATWRDNVLVTPIQVPLTSVVIPAEPSIYLPPEPDLINVISLETSPGVITEEITRSLATSSTPVVEETSFSLASSPSRIRTSAVSKYATAPYTSTRSHSTVSSHPRESTTKTSSPRATCSSCSAEGHQRKTSKQYPHYTAPSKKGTTSSVPASPAVSAINEPSEDIDMDGSTDESHELLLASPNIFMGDVVFDHV</sequence>
<feature type="compositionally biased region" description="Low complexity" evidence="1">
    <location>
        <begin position="9"/>
        <end position="29"/>
    </location>
</feature>
<name>A0A1X0RJ42_RHIZD</name>
<dbReference type="OrthoDB" id="2287232at2759"/>
<feature type="region of interest" description="Disordered" evidence="1">
    <location>
        <begin position="1"/>
        <end position="29"/>
    </location>
</feature>
<feature type="compositionally biased region" description="Low complexity" evidence="1">
    <location>
        <begin position="373"/>
        <end position="383"/>
    </location>
</feature>
<feature type="region of interest" description="Disordered" evidence="1">
    <location>
        <begin position="371"/>
        <end position="435"/>
    </location>
</feature>
<accession>A0A1X0RJ42</accession>
<dbReference type="VEuPathDB" id="FungiDB:BCV72DRAFT_331723"/>
<feature type="compositionally biased region" description="Polar residues" evidence="1">
    <location>
        <begin position="390"/>
        <end position="403"/>
    </location>
</feature>
<dbReference type="Proteomes" id="UP000242414">
    <property type="component" value="Unassembled WGS sequence"/>
</dbReference>
<proteinExistence type="predicted"/>
<protein>
    <submittedName>
        <fullName evidence="2">Uncharacterized protein</fullName>
    </submittedName>
</protein>
<evidence type="ECO:0000256" key="1">
    <source>
        <dbReference type="SAM" id="MobiDB-lite"/>
    </source>
</evidence>
<gene>
    <name evidence="2" type="ORF">BCV72DRAFT_331723</name>
</gene>
<reference evidence="2" key="1">
    <citation type="journal article" date="2016" name="Proc. Natl. Acad. Sci. U.S.A.">
        <title>Lipid metabolic changes in an early divergent fungus govern the establishment of a mutualistic symbiosis with endobacteria.</title>
        <authorList>
            <person name="Lastovetsky O.A."/>
            <person name="Gaspar M.L."/>
            <person name="Mondo S.J."/>
            <person name="LaButti K.M."/>
            <person name="Sandor L."/>
            <person name="Grigoriev I.V."/>
            <person name="Henry S.A."/>
            <person name="Pawlowska T.E."/>
        </authorList>
    </citation>
    <scope>NUCLEOTIDE SEQUENCE [LARGE SCALE GENOMIC DNA]</scope>
    <source>
        <strain evidence="2">ATCC 52814</strain>
    </source>
</reference>
<dbReference type="EMBL" id="KV921853">
    <property type="protein sequence ID" value="ORE12004.1"/>
    <property type="molecule type" value="Genomic_DNA"/>
</dbReference>